<dbReference type="Gene3D" id="3.20.20.70">
    <property type="entry name" value="Aldolase class I"/>
    <property type="match status" value="1"/>
</dbReference>
<dbReference type="PROSITE" id="PS51257">
    <property type="entry name" value="PROKAR_LIPOPROTEIN"/>
    <property type="match status" value="1"/>
</dbReference>
<gene>
    <name evidence="8" type="ORF">BC739_002614</name>
</gene>
<keyword evidence="4 5" id="KW-0326">Glycosidase</keyword>
<dbReference type="InterPro" id="IPR013780">
    <property type="entry name" value="Glyco_hydro_b"/>
</dbReference>
<dbReference type="InterPro" id="IPR013785">
    <property type="entry name" value="Aldolase_TIM"/>
</dbReference>
<dbReference type="Gene3D" id="2.60.40.1180">
    <property type="entry name" value="Golgi alpha-mannosidase II"/>
    <property type="match status" value="1"/>
</dbReference>
<reference evidence="8 9" key="1">
    <citation type="submission" date="2020-08" db="EMBL/GenBank/DDBJ databases">
        <title>Genomic Encyclopedia of Archaeal and Bacterial Type Strains, Phase II (KMG-II): from individual species to whole genera.</title>
        <authorList>
            <person name="Goeker M."/>
        </authorList>
    </citation>
    <scope>NUCLEOTIDE SEQUENCE [LARGE SCALE GENOMIC DNA]</scope>
    <source>
        <strain evidence="8 9">DSM 43850</strain>
    </source>
</reference>
<keyword evidence="9" id="KW-1185">Reference proteome</keyword>
<evidence type="ECO:0000256" key="1">
    <source>
        <dbReference type="ARBA" id="ARBA00009743"/>
    </source>
</evidence>
<evidence type="ECO:0000256" key="2">
    <source>
        <dbReference type="ARBA" id="ARBA00022729"/>
    </source>
</evidence>
<keyword evidence="5" id="KW-1015">Disulfide bond</keyword>
<dbReference type="EC" id="3.2.1.22" evidence="5"/>
<dbReference type="SUPFAM" id="SSF51445">
    <property type="entry name" value="(Trans)glycosidases"/>
    <property type="match status" value="1"/>
</dbReference>
<keyword evidence="3 5" id="KW-0378">Hydrolase</keyword>
<organism evidence="8 9">
    <name type="scientific">Kutzneria viridogrisea</name>
    <dbReference type="NCBI Taxonomy" id="47990"/>
    <lineage>
        <taxon>Bacteria</taxon>
        <taxon>Bacillati</taxon>
        <taxon>Actinomycetota</taxon>
        <taxon>Actinomycetes</taxon>
        <taxon>Pseudonocardiales</taxon>
        <taxon>Pseudonocardiaceae</taxon>
        <taxon>Kutzneria</taxon>
    </lineage>
</organism>
<sequence>MTRWRRRFGAALLTAALAVPGTAAAACRDTIAPTPPMGWSSWSSLRGRISEDSIKAQAQVMHDQLAAHGYRYVNIDAGWSDHVDEYGRNTWDTKKFPSGIPALAAQIHRLGLKFGIYLVPGIPKSAVAANSPIKGTPYHVSDVIDPSLPGNTADDGSAHLDYSRPGADAYVRSQAELLSSWGVDYIKMDFVGPGGGRVATDNRADVQHWRAALDATHRSVHLELSNSLSFDNAKVWQGFSNGWRINGDIECYSHCPGLTNWAVRVSLRFKDLPKWVPFAGPGHWNDLDSIEVGNGDADGITPDERQSMITLWSISAAPLLLGTDLTKLDPADLKLLTNDEVIAVDQAGHPAHPVSQATQQQVWVSDNRDGSYTVALFNLADAAATVSAKWSDLRPGLRSAAVRDLWAHRSSGVQRDGFTAVLAPHAARLLKVFPA</sequence>
<dbReference type="CDD" id="cd14792">
    <property type="entry name" value="GH27"/>
    <property type="match status" value="1"/>
</dbReference>
<evidence type="ECO:0000313" key="9">
    <source>
        <dbReference type="Proteomes" id="UP000517916"/>
    </source>
</evidence>
<feature type="chain" id="PRO_5045484145" description="Alpha-galactosidase" evidence="6">
    <location>
        <begin position="26"/>
        <end position="435"/>
    </location>
</feature>
<evidence type="ECO:0000313" key="8">
    <source>
        <dbReference type="EMBL" id="MBA8925415.1"/>
    </source>
</evidence>
<dbReference type="RefSeq" id="WP_025360102.1">
    <property type="nucleotide sequence ID" value="NZ_BAAABQ010000084.1"/>
</dbReference>
<comment type="catalytic activity">
    <reaction evidence="5">
        <text>Hydrolysis of terminal, non-reducing alpha-D-galactose residues in alpha-D-galactosides, including galactose oligosaccharides, galactomannans and galactolipids.</text>
        <dbReference type="EC" id="3.2.1.22"/>
    </reaction>
</comment>
<name>A0ABR6BEX3_9PSEU</name>
<proteinExistence type="inferred from homology"/>
<dbReference type="PANTHER" id="PTHR11452">
    <property type="entry name" value="ALPHA-GALACTOSIDASE/ALPHA-N-ACETYLGALACTOSAMINIDASE"/>
    <property type="match status" value="1"/>
</dbReference>
<evidence type="ECO:0000259" key="7">
    <source>
        <dbReference type="Pfam" id="PF17801"/>
    </source>
</evidence>
<protein>
    <recommendedName>
        <fullName evidence="5">Alpha-galactosidase</fullName>
        <ecNumber evidence="5">3.2.1.22</ecNumber>
    </recommendedName>
    <alternativeName>
        <fullName evidence="5">Melibiase</fullName>
    </alternativeName>
</protein>
<evidence type="ECO:0000256" key="6">
    <source>
        <dbReference type="SAM" id="SignalP"/>
    </source>
</evidence>
<feature type="signal peptide" evidence="6">
    <location>
        <begin position="1"/>
        <end position="25"/>
    </location>
</feature>
<evidence type="ECO:0000256" key="3">
    <source>
        <dbReference type="ARBA" id="ARBA00022801"/>
    </source>
</evidence>
<accession>A0ABR6BEX3</accession>
<evidence type="ECO:0000256" key="5">
    <source>
        <dbReference type="RuleBase" id="RU361168"/>
    </source>
</evidence>
<comment type="caution">
    <text evidence="8">The sequence shown here is derived from an EMBL/GenBank/DDBJ whole genome shotgun (WGS) entry which is preliminary data.</text>
</comment>
<dbReference type="PANTHER" id="PTHR11452:SF75">
    <property type="entry name" value="ALPHA-GALACTOSIDASE MEL1"/>
    <property type="match status" value="1"/>
</dbReference>
<dbReference type="InterPro" id="IPR017853">
    <property type="entry name" value="GH"/>
</dbReference>
<dbReference type="Proteomes" id="UP000517916">
    <property type="component" value="Unassembled WGS sequence"/>
</dbReference>
<dbReference type="SUPFAM" id="SSF51011">
    <property type="entry name" value="Glycosyl hydrolase domain"/>
    <property type="match status" value="1"/>
</dbReference>
<dbReference type="Pfam" id="PF16499">
    <property type="entry name" value="Melibiase_2"/>
    <property type="match status" value="2"/>
</dbReference>
<dbReference type="InterPro" id="IPR002241">
    <property type="entry name" value="Glyco_hydro_27"/>
</dbReference>
<evidence type="ECO:0000256" key="4">
    <source>
        <dbReference type="ARBA" id="ARBA00023295"/>
    </source>
</evidence>
<comment type="similarity">
    <text evidence="1 5">Belongs to the glycosyl hydrolase 27 family.</text>
</comment>
<dbReference type="InterPro" id="IPR041233">
    <property type="entry name" value="Melibiase_C"/>
</dbReference>
<dbReference type="Pfam" id="PF17801">
    <property type="entry name" value="Melibiase_C"/>
    <property type="match status" value="1"/>
</dbReference>
<keyword evidence="2 6" id="KW-0732">Signal</keyword>
<dbReference type="PRINTS" id="PR00740">
    <property type="entry name" value="GLHYDRLASE27"/>
</dbReference>
<feature type="domain" description="Alpha galactosidase C-terminal" evidence="7">
    <location>
        <begin position="359"/>
        <end position="432"/>
    </location>
</feature>
<dbReference type="EMBL" id="JACJID010000002">
    <property type="protein sequence ID" value="MBA8925415.1"/>
    <property type="molecule type" value="Genomic_DNA"/>
</dbReference>